<keyword evidence="4" id="KW-0378">Hydrolase</keyword>
<dbReference type="Pfam" id="PF12073">
    <property type="entry name" value="DUF3553"/>
    <property type="match status" value="1"/>
</dbReference>
<dbReference type="SMART" id="SM00490">
    <property type="entry name" value="HELICc"/>
    <property type="match status" value="1"/>
</dbReference>
<dbReference type="Pfam" id="PF00271">
    <property type="entry name" value="Helicase_C"/>
    <property type="match status" value="1"/>
</dbReference>
<keyword evidence="8" id="KW-0413">Isomerase</keyword>
<dbReference type="RefSeq" id="WP_189993230.1">
    <property type="nucleotide sequence ID" value="NZ_BNCB01000005.1"/>
</dbReference>
<dbReference type="InterPro" id="IPR014001">
    <property type="entry name" value="Helicase_ATP-bd"/>
</dbReference>
<dbReference type="GO" id="GO:0004386">
    <property type="term" value="F:helicase activity"/>
    <property type="evidence" value="ECO:0007669"/>
    <property type="project" value="UniProtKB-KW"/>
</dbReference>
<keyword evidence="5 16" id="KW-0347">Helicase</keyword>
<dbReference type="InterPro" id="IPR011545">
    <property type="entry name" value="DEAD/DEAH_box_helicase_dom"/>
</dbReference>
<dbReference type="InterPro" id="IPR001650">
    <property type="entry name" value="Helicase_C-like"/>
</dbReference>
<evidence type="ECO:0000256" key="7">
    <source>
        <dbReference type="ARBA" id="ARBA00023125"/>
    </source>
</evidence>
<dbReference type="PROSITE" id="PS51194">
    <property type="entry name" value="HELICASE_CTER"/>
    <property type="match status" value="1"/>
</dbReference>
<proteinExistence type="inferred from homology"/>
<dbReference type="Pfam" id="PF00270">
    <property type="entry name" value="DEAD"/>
    <property type="match status" value="1"/>
</dbReference>
<keyword evidence="2" id="KW-0479">Metal-binding</keyword>
<dbReference type="InterPro" id="IPR021938">
    <property type="entry name" value="DUF3553"/>
</dbReference>
<comment type="similarity">
    <text evidence="1">Belongs to the helicase family. RecQ subfamily.</text>
</comment>
<gene>
    <name evidence="16" type="primary">recQ</name>
    <name evidence="16" type="ORF">Srubr_05180</name>
</gene>
<dbReference type="Gene3D" id="3.40.50.300">
    <property type="entry name" value="P-loop containing nucleotide triphosphate hydrolases"/>
    <property type="match status" value="2"/>
</dbReference>
<evidence type="ECO:0000256" key="1">
    <source>
        <dbReference type="ARBA" id="ARBA00005446"/>
    </source>
</evidence>
<feature type="domain" description="Helicase ATP-binding" evidence="14">
    <location>
        <begin position="55"/>
        <end position="225"/>
    </location>
</feature>
<evidence type="ECO:0000256" key="12">
    <source>
        <dbReference type="ARBA" id="ARBA00044550"/>
    </source>
</evidence>
<evidence type="ECO:0000256" key="8">
    <source>
        <dbReference type="ARBA" id="ARBA00023235"/>
    </source>
</evidence>
<feature type="region of interest" description="Disordered" evidence="13">
    <location>
        <begin position="1"/>
        <end position="31"/>
    </location>
</feature>
<evidence type="ECO:0000256" key="4">
    <source>
        <dbReference type="ARBA" id="ARBA00022801"/>
    </source>
</evidence>
<dbReference type="Proteomes" id="UP000646738">
    <property type="component" value="Unassembled WGS sequence"/>
</dbReference>
<comment type="caution">
    <text evidence="16">The sequence shown here is derived from an EMBL/GenBank/DDBJ whole genome shotgun (WGS) entry which is preliminary data.</text>
</comment>
<evidence type="ECO:0000256" key="10">
    <source>
        <dbReference type="ARBA" id="ARBA00034808"/>
    </source>
</evidence>
<dbReference type="EC" id="5.6.2.4" evidence="10"/>
<evidence type="ECO:0000256" key="2">
    <source>
        <dbReference type="ARBA" id="ARBA00022723"/>
    </source>
</evidence>
<dbReference type="SMART" id="SM00487">
    <property type="entry name" value="DEXDc"/>
    <property type="match status" value="1"/>
</dbReference>
<dbReference type="NCBIfam" id="TIGR00614">
    <property type="entry name" value="recQ_fam"/>
    <property type="match status" value="1"/>
</dbReference>
<keyword evidence="6" id="KW-0067">ATP-binding</keyword>
<evidence type="ECO:0000259" key="14">
    <source>
        <dbReference type="PROSITE" id="PS51192"/>
    </source>
</evidence>
<reference evidence="17" key="1">
    <citation type="submission" date="2023-07" db="EMBL/GenBank/DDBJ databases">
        <title>Whole genome shotgun sequence of Streptomyces achromogenes subsp. rubradiris NBRC 14000.</title>
        <authorList>
            <person name="Komaki H."/>
            <person name="Tamura T."/>
        </authorList>
    </citation>
    <scope>NUCLEOTIDE SEQUENCE [LARGE SCALE GENOMIC DNA]</scope>
    <source>
        <strain evidence="17">NBRC 14000</strain>
    </source>
</reference>
<dbReference type="InterPro" id="IPR027417">
    <property type="entry name" value="P-loop_NTPase"/>
</dbReference>
<evidence type="ECO:0000256" key="13">
    <source>
        <dbReference type="SAM" id="MobiDB-lite"/>
    </source>
</evidence>
<evidence type="ECO:0000256" key="11">
    <source>
        <dbReference type="ARBA" id="ARBA00044535"/>
    </source>
</evidence>
<dbReference type="InterPro" id="IPR036388">
    <property type="entry name" value="WH-like_DNA-bd_sf"/>
</dbReference>
<dbReference type="Gene3D" id="1.10.10.10">
    <property type="entry name" value="Winged helix-like DNA-binding domain superfamily/Winged helix DNA-binding domain"/>
    <property type="match status" value="1"/>
</dbReference>
<dbReference type="EMBL" id="BNEA01000001">
    <property type="protein sequence ID" value="GHI50672.1"/>
    <property type="molecule type" value="Genomic_DNA"/>
</dbReference>
<accession>A0ABQ3R4G0</accession>
<organism evidence="16 17">
    <name type="scientific">Streptomyces rubradiris</name>
    <name type="common">Streptomyces achromogenes subsp. rubradiris</name>
    <dbReference type="NCBI Taxonomy" id="285531"/>
    <lineage>
        <taxon>Bacteria</taxon>
        <taxon>Bacillati</taxon>
        <taxon>Actinomycetota</taxon>
        <taxon>Actinomycetes</taxon>
        <taxon>Kitasatosporales</taxon>
        <taxon>Streptomycetaceae</taxon>
        <taxon>Streptomyces</taxon>
    </lineage>
</organism>
<dbReference type="PROSITE" id="PS51192">
    <property type="entry name" value="HELICASE_ATP_BIND_1"/>
    <property type="match status" value="1"/>
</dbReference>
<evidence type="ECO:0000259" key="15">
    <source>
        <dbReference type="PROSITE" id="PS51194"/>
    </source>
</evidence>
<name>A0ABQ3R4G0_STRRR</name>
<protein>
    <recommendedName>
        <fullName evidence="11">ATP-dependent DNA helicase RecQ</fullName>
        <ecNumber evidence="10">5.6.2.4</ecNumber>
    </recommendedName>
    <alternativeName>
        <fullName evidence="12">DNA 3'-5' helicase RecQ</fullName>
    </alternativeName>
</protein>
<feature type="domain" description="Helicase C-terminal" evidence="15">
    <location>
        <begin position="239"/>
        <end position="397"/>
    </location>
</feature>
<evidence type="ECO:0000256" key="5">
    <source>
        <dbReference type="ARBA" id="ARBA00022806"/>
    </source>
</evidence>
<dbReference type="SUPFAM" id="SSF52540">
    <property type="entry name" value="P-loop containing nucleoside triphosphate hydrolases"/>
    <property type="match status" value="1"/>
</dbReference>
<dbReference type="InterPro" id="IPR032284">
    <property type="entry name" value="RecQ_Zn-bd"/>
</dbReference>
<evidence type="ECO:0000256" key="9">
    <source>
        <dbReference type="ARBA" id="ARBA00034617"/>
    </source>
</evidence>
<sequence>MTGKGPPARAGRGADGAGGAGDARGAAGRRAGRLRETAAEVFGWKELRPGQLTAMEWVLEGRDCLVVMPTGSGKSAVYQVPALLLAGPVVVVSPLLALQRDQIAGLPGGERGPGAVAVNSDLGAAGTEDAWAAVREGSVRYVYLSPEQLAKDDVVQRLAEARPALFVVDEAQCVSSWGHDFRPDYLRLAQAVRGLGRPPVLALTATAAPPVRQDIVERLGMDRPRQLVTGFDRPNIRLDVRRHLDDDERRSRVVEDAAAAPKPGIVYAATRKDSESYAAQLASLGFAAGAYHAGLRAAERRRTHEAFLSGDLDVVAATSAFGMGIDKENVRFVLHASLPGSLDAYYQEIGRCGRDGRPALAVLHYRAEDTGMQAYFTSRTPRPEAVDAVVRAVHAHRDAPPDVAGLRRDTDLSRARVTAAVNLLEEAGALVTDASGAIRPVRGTTPSRAVRRAVDTAEAHKRMDRSRVDMARAYAETTGCRRRFLLGYFGEEYEAPCGNCDTCDQPESGDGDATGTQRHPDAGAYPPGAAVRHGEWGGGTVLSEEGDRITVLFDEVGYRTLSLDALAARDDLLTVVSGPDGSEAEP</sequence>
<feature type="compositionally biased region" description="Gly residues" evidence="13">
    <location>
        <begin position="13"/>
        <end position="22"/>
    </location>
</feature>
<feature type="region of interest" description="Disordered" evidence="13">
    <location>
        <begin position="507"/>
        <end position="529"/>
    </location>
</feature>
<dbReference type="InterPro" id="IPR004589">
    <property type="entry name" value="DNA_helicase_ATP-dep_RecQ"/>
</dbReference>
<evidence type="ECO:0000313" key="16">
    <source>
        <dbReference type="EMBL" id="GHI50672.1"/>
    </source>
</evidence>
<dbReference type="PANTHER" id="PTHR13710">
    <property type="entry name" value="DNA HELICASE RECQ FAMILY MEMBER"/>
    <property type="match status" value="1"/>
</dbReference>
<evidence type="ECO:0000313" key="17">
    <source>
        <dbReference type="Proteomes" id="UP000646738"/>
    </source>
</evidence>
<evidence type="ECO:0000256" key="3">
    <source>
        <dbReference type="ARBA" id="ARBA00022741"/>
    </source>
</evidence>
<keyword evidence="7" id="KW-0238">DNA-binding</keyword>
<keyword evidence="17" id="KW-1185">Reference proteome</keyword>
<keyword evidence="3" id="KW-0547">Nucleotide-binding</keyword>
<dbReference type="PANTHER" id="PTHR13710:SF105">
    <property type="entry name" value="ATP-DEPENDENT DNA HELICASE Q1"/>
    <property type="match status" value="1"/>
</dbReference>
<evidence type="ECO:0000256" key="6">
    <source>
        <dbReference type="ARBA" id="ARBA00022840"/>
    </source>
</evidence>
<dbReference type="Pfam" id="PF16124">
    <property type="entry name" value="RecQ_Zn_bind"/>
    <property type="match status" value="1"/>
</dbReference>
<dbReference type="CDD" id="cd17920">
    <property type="entry name" value="DEXHc_RecQ"/>
    <property type="match status" value="1"/>
</dbReference>
<comment type="catalytic activity">
    <reaction evidence="9">
        <text>Couples ATP hydrolysis with the unwinding of duplex DNA by translocating in the 3'-5' direction.</text>
        <dbReference type="EC" id="5.6.2.4"/>
    </reaction>
</comment>